<dbReference type="SUPFAM" id="SSF54427">
    <property type="entry name" value="NTF2-like"/>
    <property type="match status" value="1"/>
</dbReference>
<evidence type="ECO:0000256" key="3">
    <source>
        <dbReference type="ARBA" id="ARBA00023015"/>
    </source>
</evidence>
<keyword evidence="4" id="KW-0731">Sigma factor</keyword>
<sequence length="277" mass="30371">MTEPGFEAATEDLRRELTAHCYRMLGSWDEAEDAVQETYLRAWRGWEKFEHRSSVRTWLYRIATNVTLTALKGRSPAVSPAVDEPAIQPYAENRDDLRLALIAGLRTLTPGQRAVLLLRDVLAFPATDVGRMLDLTPGAVKSALQRARARLGEAAHRPDDVAEPTSPAARRQLDAYMTAFRTADITGLTAMLRQDARLEMIPGDTFDGFEKCVPVFAAAVGEPGDWQMEPVVANGQPAAVVHFRGEPMGVAVLDCRLDGIAAVTVFSDPGLVAHFRS</sequence>
<dbReference type="EMBL" id="JAPNTZ010000008">
    <property type="protein sequence ID" value="MCY1140819.1"/>
    <property type="molecule type" value="Genomic_DNA"/>
</dbReference>
<dbReference type="SUPFAM" id="SSF88946">
    <property type="entry name" value="Sigma2 domain of RNA polymerase sigma factors"/>
    <property type="match status" value="1"/>
</dbReference>
<evidence type="ECO:0000256" key="2">
    <source>
        <dbReference type="ARBA" id="ARBA00011344"/>
    </source>
</evidence>
<dbReference type="Gene3D" id="1.10.1740.10">
    <property type="match status" value="1"/>
</dbReference>
<evidence type="ECO:0000256" key="5">
    <source>
        <dbReference type="ARBA" id="ARBA00023163"/>
    </source>
</evidence>
<dbReference type="RefSeq" id="WP_267565146.1">
    <property type="nucleotide sequence ID" value="NZ_JAPNTZ010000008.1"/>
</dbReference>
<dbReference type="Proteomes" id="UP001151002">
    <property type="component" value="Unassembled WGS sequence"/>
</dbReference>
<dbReference type="Pfam" id="PF08281">
    <property type="entry name" value="Sigma70_r4_2"/>
    <property type="match status" value="1"/>
</dbReference>
<keyword evidence="5" id="KW-0804">Transcription</keyword>
<dbReference type="InterPro" id="IPR014284">
    <property type="entry name" value="RNA_pol_sigma-70_dom"/>
</dbReference>
<dbReference type="InterPro" id="IPR013325">
    <property type="entry name" value="RNA_pol_sigma_r2"/>
</dbReference>
<dbReference type="InterPro" id="IPR013324">
    <property type="entry name" value="RNA_pol_sigma_r3/r4-like"/>
</dbReference>
<dbReference type="InterPro" id="IPR007627">
    <property type="entry name" value="RNA_pol_sigma70_r2"/>
</dbReference>
<evidence type="ECO:0000259" key="6">
    <source>
        <dbReference type="Pfam" id="PF04542"/>
    </source>
</evidence>
<accession>A0ABT4B2V4</accession>
<comment type="similarity">
    <text evidence="1">Belongs to the sigma-70 factor family. ECF subfamily.</text>
</comment>
<dbReference type="PANTHER" id="PTHR30173:SF36">
    <property type="entry name" value="ECF RNA POLYMERASE SIGMA FACTOR SIGJ"/>
    <property type="match status" value="1"/>
</dbReference>
<dbReference type="NCBIfam" id="TIGR02937">
    <property type="entry name" value="sigma70-ECF"/>
    <property type="match status" value="1"/>
</dbReference>
<reference evidence="8" key="1">
    <citation type="submission" date="2022-11" db="EMBL/GenBank/DDBJ databases">
        <authorList>
            <person name="Somphong A."/>
            <person name="Phongsopitanun W."/>
        </authorList>
    </citation>
    <scope>NUCLEOTIDE SEQUENCE</scope>
    <source>
        <strain evidence="8">Pm04-4</strain>
    </source>
</reference>
<dbReference type="Gene3D" id="1.10.10.10">
    <property type="entry name" value="Winged helix-like DNA-binding domain superfamily/Winged helix DNA-binding domain"/>
    <property type="match status" value="1"/>
</dbReference>
<dbReference type="Gene3D" id="3.10.450.50">
    <property type="match status" value="1"/>
</dbReference>
<dbReference type="InterPro" id="IPR052704">
    <property type="entry name" value="ECF_Sigma-70_Domain"/>
</dbReference>
<evidence type="ECO:0000313" key="8">
    <source>
        <dbReference type="EMBL" id="MCY1140819.1"/>
    </source>
</evidence>
<keyword evidence="9" id="KW-1185">Reference proteome</keyword>
<evidence type="ECO:0000256" key="4">
    <source>
        <dbReference type="ARBA" id="ARBA00023082"/>
    </source>
</evidence>
<dbReference type="InterPro" id="IPR032710">
    <property type="entry name" value="NTF2-like_dom_sf"/>
</dbReference>
<gene>
    <name evidence="8" type="ORF">OWR29_22710</name>
</gene>
<keyword evidence="3" id="KW-0805">Transcription regulation</keyword>
<evidence type="ECO:0000259" key="7">
    <source>
        <dbReference type="Pfam" id="PF08281"/>
    </source>
</evidence>
<comment type="caution">
    <text evidence="8">The sequence shown here is derived from an EMBL/GenBank/DDBJ whole genome shotgun (WGS) entry which is preliminary data.</text>
</comment>
<name>A0ABT4B2V4_9ACTN</name>
<feature type="domain" description="RNA polymerase sigma-70 region 2" evidence="6">
    <location>
        <begin position="12"/>
        <end position="74"/>
    </location>
</feature>
<proteinExistence type="inferred from homology"/>
<dbReference type="SUPFAM" id="SSF88659">
    <property type="entry name" value="Sigma3 and sigma4 domains of RNA polymerase sigma factors"/>
    <property type="match status" value="1"/>
</dbReference>
<dbReference type="InterPro" id="IPR036388">
    <property type="entry name" value="WH-like_DNA-bd_sf"/>
</dbReference>
<organism evidence="8 9">
    <name type="scientific">Paractinoplanes pyxinae</name>
    <dbReference type="NCBI Taxonomy" id="2997416"/>
    <lineage>
        <taxon>Bacteria</taxon>
        <taxon>Bacillati</taxon>
        <taxon>Actinomycetota</taxon>
        <taxon>Actinomycetes</taxon>
        <taxon>Micromonosporales</taxon>
        <taxon>Micromonosporaceae</taxon>
        <taxon>Paractinoplanes</taxon>
    </lineage>
</organism>
<dbReference type="Pfam" id="PF04542">
    <property type="entry name" value="Sigma70_r2"/>
    <property type="match status" value="1"/>
</dbReference>
<dbReference type="InterPro" id="IPR013249">
    <property type="entry name" value="RNA_pol_sigma70_r4_t2"/>
</dbReference>
<dbReference type="PANTHER" id="PTHR30173">
    <property type="entry name" value="SIGMA 19 FACTOR"/>
    <property type="match status" value="1"/>
</dbReference>
<dbReference type="CDD" id="cd06171">
    <property type="entry name" value="Sigma70_r4"/>
    <property type="match status" value="1"/>
</dbReference>
<evidence type="ECO:0000256" key="1">
    <source>
        <dbReference type="ARBA" id="ARBA00010641"/>
    </source>
</evidence>
<feature type="domain" description="RNA polymerase sigma factor 70 region 4 type 2" evidence="7">
    <location>
        <begin position="99"/>
        <end position="151"/>
    </location>
</feature>
<evidence type="ECO:0000313" key="9">
    <source>
        <dbReference type="Proteomes" id="UP001151002"/>
    </source>
</evidence>
<protein>
    <submittedName>
        <fullName evidence="8">Sigma-70 family RNA polymerase sigma factor</fullName>
    </submittedName>
</protein>
<comment type="subunit">
    <text evidence="2">Interacts transiently with the RNA polymerase catalytic core formed by RpoA, RpoB, RpoC and RpoZ (2 alpha, 1 beta, 1 beta' and 1 omega subunit) to form the RNA polymerase holoenzyme that can initiate transcription.</text>
</comment>